<dbReference type="CDD" id="cd00590">
    <property type="entry name" value="RRM_SF"/>
    <property type="match status" value="1"/>
</dbReference>
<dbReference type="InterPro" id="IPR000504">
    <property type="entry name" value="RRM_dom"/>
</dbReference>
<dbReference type="PANTHER" id="PTHR23147">
    <property type="entry name" value="SERINE/ARGININE RICH SPLICING FACTOR"/>
    <property type="match status" value="1"/>
</dbReference>
<keyword evidence="8" id="KW-1185">Reference proteome</keyword>
<dbReference type="InterPro" id="IPR012677">
    <property type="entry name" value="Nucleotide-bd_a/b_plait_sf"/>
</dbReference>
<dbReference type="Gene3D" id="3.30.70.330">
    <property type="match status" value="1"/>
</dbReference>
<feature type="compositionally biased region" description="Acidic residues" evidence="5">
    <location>
        <begin position="391"/>
        <end position="401"/>
    </location>
</feature>
<evidence type="ECO:0000256" key="4">
    <source>
        <dbReference type="PROSITE-ProRule" id="PRU00176"/>
    </source>
</evidence>
<evidence type="ECO:0000313" key="7">
    <source>
        <dbReference type="EMBL" id="KAD3067579.1"/>
    </source>
</evidence>
<evidence type="ECO:0000313" key="8">
    <source>
        <dbReference type="Proteomes" id="UP000326396"/>
    </source>
</evidence>
<gene>
    <name evidence="7" type="ORF">E3N88_35459</name>
</gene>
<keyword evidence="1" id="KW-0507">mRNA processing</keyword>
<keyword evidence="4" id="KW-0694">RNA-binding</keyword>
<dbReference type="SMART" id="SM00360">
    <property type="entry name" value="RRM"/>
    <property type="match status" value="1"/>
</dbReference>
<organism evidence="7 8">
    <name type="scientific">Mikania micrantha</name>
    <name type="common">bitter vine</name>
    <dbReference type="NCBI Taxonomy" id="192012"/>
    <lineage>
        <taxon>Eukaryota</taxon>
        <taxon>Viridiplantae</taxon>
        <taxon>Streptophyta</taxon>
        <taxon>Embryophyta</taxon>
        <taxon>Tracheophyta</taxon>
        <taxon>Spermatophyta</taxon>
        <taxon>Magnoliopsida</taxon>
        <taxon>eudicotyledons</taxon>
        <taxon>Gunneridae</taxon>
        <taxon>Pentapetalae</taxon>
        <taxon>asterids</taxon>
        <taxon>campanulids</taxon>
        <taxon>Asterales</taxon>
        <taxon>Asteraceae</taxon>
        <taxon>Asteroideae</taxon>
        <taxon>Heliantheae alliance</taxon>
        <taxon>Eupatorieae</taxon>
        <taxon>Mikania</taxon>
    </lineage>
</organism>
<dbReference type="GO" id="GO:0005681">
    <property type="term" value="C:spliceosomal complex"/>
    <property type="evidence" value="ECO:0007669"/>
    <property type="project" value="UniProtKB-KW"/>
</dbReference>
<evidence type="ECO:0000256" key="2">
    <source>
        <dbReference type="ARBA" id="ARBA00022728"/>
    </source>
</evidence>
<proteinExistence type="predicted"/>
<reference evidence="7 8" key="1">
    <citation type="submission" date="2019-05" db="EMBL/GenBank/DDBJ databases">
        <title>Mikania micrantha, genome provides insights into the molecular mechanism of rapid growth.</title>
        <authorList>
            <person name="Liu B."/>
        </authorList>
    </citation>
    <scope>NUCLEOTIDE SEQUENCE [LARGE SCALE GENOMIC DNA]</scope>
    <source>
        <strain evidence="7">NLD-2019</strain>
        <tissue evidence="7">Leaf</tissue>
    </source>
</reference>
<evidence type="ECO:0000256" key="5">
    <source>
        <dbReference type="SAM" id="MobiDB-lite"/>
    </source>
</evidence>
<evidence type="ECO:0000256" key="1">
    <source>
        <dbReference type="ARBA" id="ARBA00022664"/>
    </source>
</evidence>
<feature type="compositionally biased region" description="Basic and acidic residues" evidence="5">
    <location>
        <begin position="380"/>
        <end position="390"/>
    </location>
</feature>
<comment type="caution">
    <text evidence="7">The sequence shown here is derived from an EMBL/GenBank/DDBJ whole genome shotgun (WGS) entry which is preliminary data.</text>
</comment>
<keyword evidence="3" id="KW-0508">mRNA splicing</keyword>
<dbReference type="PROSITE" id="PS50102">
    <property type="entry name" value="RRM"/>
    <property type="match status" value="1"/>
</dbReference>
<protein>
    <recommendedName>
        <fullName evidence="6">RRM domain-containing protein</fullName>
    </recommendedName>
</protein>
<feature type="region of interest" description="Disordered" evidence="5">
    <location>
        <begin position="615"/>
        <end position="639"/>
    </location>
</feature>
<dbReference type="GO" id="GO:0006397">
    <property type="term" value="P:mRNA processing"/>
    <property type="evidence" value="ECO:0007669"/>
    <property type="project" value="UniProtKB-KW"/>
</dbReference>
<feature type="region of interest" description="Disordered" evidence="5">
    <location>
        <begin position="360"/>
        <end position="425"/>
    </location>
</feature>
<dbReference type="Pfam" id="PF00076">
    <property type="entry name" value="RRM_1"/>
    <property type="match status" value="1"/>
</dbReference>
<dbReference type="InterPro" id="IPR050907">
    <property type="entry name" value="SRSF"/>
</dbReference>
<sequence>MEEDGWKKVSYHRKKVHHRLHQQKFEASLIPARATSFFLANLPEYCQSSLIWKICMPLGKIVDVYVANRKCKQGTNFGFVRFVNINDANLMIDKLKTIKIDGAKIHVNVAKWEKNKKTIEHRPPSKAKLVHTIPSMQPVVNQFSQVNQNRSYRDVAQGKVATSSVFLRKVTLPSTTAWYPEAVKHRSLIGEVKNIQTLCNIKVILREEGLENFAISYIGGLCLLLVFKTSSETKEVLENHKTTWANSFSKLEIWKGQSFTNSRIAGLKIHGLPIQLRDDQNYNKIGELFGSLIWPSDFSWNVEDNSIGSCHVLVSDQKRIDEQIQVSWRNETISIWVIEDPNVWTPNLVDEESFVQKLGDEDGEINHQPLDDYDDDVEDGEFRPYSKFEEDYSGDSNDESIQESRIRKQNSGECVDKQPAGDVPLPDGVSAVPLADGVGDVLVPEVGVPSPKVDSSNSKVIGNVEDLTHCSAPISPIRASPHYLHTSDLDPHLVIQDTFEAQIRSKPNNISSPTISYSLKAHSHPNHSSTNRLGLKHSSSDIPDLNILAKSSCPSSYVRKKKKNKKLGRKVAKRSSGLLSMNIWKNYRTNSLTSSTNSSYRPFCSKPNQLISPTLINRSPSNIPTNSGNEISSCKQSSPQIRVNEETEKTVEIGKAIGFQLDGFKDQMMALIAGHGQWHINKQSIEHNHCTYKYNKGVIYSYHYIVFQGFFINSNMMQGRECPHNMSTKMLMKWRRNTPPNFNRFNEAVDDYKVCTLKSEHSTNKQRRDSAAVDDYKVN</sequence>
<dbReference type="OrthoDB" id="1750773at2759"/>
<evidence type="ECO:0000259" key="6">
    <source>
        <dbReference type="PROSITE" id="PS50102"/>
    </source>
</evidence>
<evidence type="ECO:0000256" key="3">
    <source>
        <dbReference type="ARBA" id="ARBA00023187"/>
    </source>
</evidence>
<dbReference type="InterPro" id="IPR035979">
    <property type="entry name" value="RBD_domain_sf"/>
</dbReference>
<name>A0A5N6M102_9ASTR</name>
<dbReference type="AlphaFoldDB" id="A0A5N6M102"/>
<dbReference type="GO" id="GO:0003723">
    <property type="term" value="F:RNA binding"/>
    <property type="evidence" value="ECO:0007669"/>
    <property type="project" value="UniProtKB-UniRule"/>
</dbReference>
<dbReference type="GO" id="GO:0008380">
    <property type="term" value="P:RNA splicing"/>
    <property type="evidence" value="ECO:0007669"/>
    <property type="project" value="UniProtKB-KW"/>
</dbReference>
<dbReference type="EMBL" id="SZYD01000017">
    <property type="protein sequence ID" value="KAD3067579.1"/>
    <property type="molecule type" value="Genomic_DNA"/>
</dbReference>
<keyword evidence="2" id="KW-0747">Spliceosome</keyword>
<dbReference type="Proteomes" id="UP000326396">
    <property type="component" value="Linkage Group LG7"/>
</dbReference>
<dbReference type="SUPFAM" id="SSF54928">
    <property type="entry name" value="RNA-binding domain, RBD"/>
    <property type="match status" value="1"/>
</dbReference>
<feature type="domain" description="RRM" evidence="6">
    <location>
        <begin position="35"/>
        <end position="112"/>
    </location>
</feature>
<accession>A0A5N6M102</accession>